<protein>
    <submittedName>
        <fullName evidence="1">Uncharacterized protein</fullName>
    </submittedName>
</protein>
<dbReference type="AlphaFoldDB" id="F4WL24"/>
<evidence type="ECO:0000313" key="2">
    <source>
        <dbReference type="Proteomes" id="UP000007755"/>
    </source>
</evidence>
<proteinExistence type="predicted"/>
<gene>
    <name evidence="1" type="ORF">G5I_06447</name>
</gene>
<keyword evidence="2" id="KW-1185">Reference proteome</keyword>
<name>F4WL24_ACREC</name>
<dbReference type="EMBL" id="GL888207">
    <property type="protein sequence ID" value="EGI64987.1"/>
    <property type="molecule type" value="Genomic_DNA"/>
</dbReference>
<dbReference type="Proteomes" id="UP000007755">
    <property type="component" value="Unassembled WGS sequence"/>
</dbReference>
<evidence type="ECO:0000313" key="1">
    <source>
        <dbReference type="EMBL" id="EGI64987.1"/>
    </source>
</evidence>
<reference evidence="1" key="1">
    <citation type="submission" date="2011-02" db="EMBL/GenBank/DDBJ databases">
        <title>The genome of the leaf-cutting ant Acromyrmex echinatior suggests key adaptations to social evolution and fungus farming.</title>
        <authorList>
            <person name="Nygaard S."/>
            <person name="Zhang G."/>
        </authorList>
    </citation>
    <scope>NUCLEOTIDE SEQUENCE</scope>
</reference>
<accession>F4WL24</accession>
<sequence>MAREVGRKLSIAKIQSREWVMERQTLTSQKCVPLSDVTCSVNVSLVCLCSALFSFDFKIRAWRKVLDVVPRRRLKQFAINFPRVEGNGAGQRTERGVAEQEEYRKDLEQGFWKESIRVPTFDAKHGSMFARIVRECRERITGNTLAVFLAVIVFPENSLFSFSDTVNGGKPAASRIRAIGLCATLTIYYKTIPLCSRYVHCTLTRISTPPFSGSSGTPEVCTFQETTAWLTLGRQHFLRPTAGRSSSSFDTFRKLQRTPATNGIASRESETMAFPRSICRWLNTTLGDRSTSGRCVLKQHW</sequence>
<dbReference type="InParanoid" id="F4WL24"/>
<organism evidence="2">
    <name type="scientific">Acromyrmex echinatior</name>
    <name type="common">Panamanian leafcutter ant</name>
    <name type="synonym">Acromyrmex octospinosus echinatior</name>
    <dbReference type="NCBI Taxonomy" id="103372"/>
    <lineage>
        <taxon>Eukaryota</taxon>
        <taxon>Metazoa</taxon>
        <taxon>Ecdysozoa</taxon>
        <taxon>Arthropoda</taxon>
        <taxon>Hexapoda</taxon>
        <taxon>Insecta</taxon>
        <taxon>Pterygota</taxon>
        <taxon>Neoptera</taxon>
        <taxon>Endopterygota</taxon>
        <taxon>Hymenoptera</taxon>
        <taxon>Apocrita</taxon>
        <taxon>Aculeata</taxon>
        <taxon>Formicoidea</taxon>
        <taxon>Formicidae</taxon>
        <taxon>Myrmicinae</taxon>
        <taxon>Acromyrmex</taxon>
    </lineage>
</organism>